<sequence length="1381" mass="144985">MKRFAAYLIAILALALLAAGALTARWLLGTPEGARWLLSAVSRFTPLTITARELEGSAGRDLRLRGVRVAWPQGYLDAERLRLRWQPLLLLSGTLAVKELSLDGVLIQDNSPPSTTAPDLSWPTVTGIPARMDGYLDALRITGLSYRSRSGPLNNLGDMAATVTWHDRTLAVGRLSAKNGFGTITGLVTAGFERPALRADLAAALTDTASGFRRLALATRLTPARAPEQMAGPITVTADGGRRPAATLGGEMGMTRTGFTLKGVRLAEAGRRGTVTADGSITLTTGDPVAKLQAKLQSLDIEPETGIATDISGTVDLDGTWQEYRGRFNLANTGKEWRNARLAANVTGTGRGMELSSLAGSLLGGRVNGGVKLGWSEGFSVSGSLRGDRLDPRRLSPQWNGIVNLDLKGDVRWSGAPLPQGTVKLALRESRLRGYPLAGVLDANSDGNDVTINDLALHGKGVDLGARGTLRERIGFEAAITDLGGLIPDTRGRLALDGWTRYRDSRFAGGITGTGKELGAGDTTVAALDFNARLADDADGTLAADARLTGLAAGQFRADAAGLTVSGTLPRHVIDGELRSGGYSAAASLDGGYADGSWRGRITGLTARDTVGAWRLTAPAALAVTPDAIGLSPLVLAGSNGERLEISANLARETLQGTVRGTWQDVDLAHAAPWLSPELHLEGRLSGNATAHLLPGKRLDLTGRSALNSGALRWTGPGGGITAGNVRADISATWRGGLAEGARPLADDRLVFTGTAAARGAITTDKQEIAVPEMTLSLQGGPDGMGARIGLRIAGGGSLDARFVSREPARTAIPDQGEFTASWQGLDMALARPWLPQTVDLEGNLSGEARGTILPGARIDAGGTAAVGEGSVRWYDGMREYTTRLRQAGASWAWRDGSLSGDLALTLAEYGQVRGTFRLPLPARIPTAIDPAGPLSATLAGDFRERGILTALFPGLVQESHGTLHLDLGIDGTWQSPRLGGTFALADAGAYLPPAGVKLEKVAMNGRLSGNEITIESLKAASGPGTLTATAVIGLDQWRVARYRGTVAGERFQAIDVPEIRLLATPNLTFEGTPEKVSVRGRLQVPELLVTAAGTGSPVSASSDVVLEGAPPPRETEIPLALDIRVGVTLGDRVIVKAAGIDAQLGGNVDLTILGPNEVTSTGSIRVVKGHYSTYGVKLEIVRGRVFYAGGPIDRPTLDFLAVRTEGDVKAGVTVSGTADQPVIKLYSEPAMPDTEILSYIVLGRPMSSGNEEETGLLMKAAGALLSAGQSVALQDQVKQRVGIDVLDFSAARGTSYGGYRKIDVTPNGTATGTATPTGIDETMVTVGKYLTPDLYLSYGRSLFSERNQVVLRYRLTRRLEIETQAGAELGADLTYRIDFD</sequence>
<dbReference type="Proteomes" id="UP000663651">
    <property type="component" value="Chromosome"/>
</dbReference>
<protein>
    <submittedName>
        <fullName evidence="6">Translocation/assembly module TamB domain-containing protein</fullName>
    </submittedName>
</protein>
<keyword evidence="2" id="KW-0812">Transmembrane</keyword>
<feature type="domain" description="Translocation and assembly module TamB C-terminal" evidence="5">
    <location>
        <begin position="1018"/>
        <end position="1380"/>
    </location>
</feature>
<reference evidence="6 7" key="1">
    <citation type="submission" date="2021-03" db="EMBL/GenBank/DDBJ databases">
        <title>Geobacter metallireducens gen. nov. sp. nov., a microorganism capable of coupling the complete oxidation of organic compounds to the reduction of iron and other metals.</title>
        <authorList>
            <person name="Li Y."/>
        </authorList>
    </citation>
    <scope>NUCLEOTIDE SEQUENCE [LARGE SCALE GENOMIC DNA]</scope>
    <source>
        <strain evidence="6 7">Jerry-YX</strain>
    </source>
</reference>
<keyword evidence="4" id="KW-0472">Membrane</keyword>
<dbReference type="Pfam" id="PF04357">
    <property type="entry name" value="TamB"/>
    <property type="match status" value="1"/>
</dbReference>
<proteinExistence type="predicted"/>
<evidence type="ECO:0000256" key="1">
    <source>
        <dbReference type="ARBA" id="ARBA00004167"/>
    </source>
</evidence>
<evidence type="ECO:0000313" key="7">
    <source>
        <dbReference type="Proteomes" id="UP000663651"/>
    </source>
</evidence>
<dbReference type="RefSeq" id="WP_207163855.1">
    <property type="nucleotide sequence ID" value="NZ_CP071382.1"/>
</dbReference>
<dbReference type="PANTHER" id="PTHR36985:SF1">
    <property type="entry name" value="TRANSLOCATION AND ASSEMBLY MODULE SUBUNIT TAMB"/>
    <property type="match status" value="1"/>
</dbReference>
<accession>A0ABX7Q4E5</accession>
<evidence type="ECO:0000313" key="6">
    <source>
        <dbReference type="EMBL" id="QSV46067.1"/>
    </source>
</evidence>
<keyword evidence="3" id="KW-1133">Transmembrane helix</keyword>
<evidence type="ECO:0000259" key="5">
    <source>
        <dbReference type="Pfam" id="PF04357"/>
    </source>
</evidence>
<dbReference type="InterPro" id="IPR007452">
    <property type="entry name" value="TamB_C"/>
</dbReference>
<name>A0ABX7Q4E5_9BACT</name>
<gene>
    <name evidence="6" type="ORF">JZM60_01875</name>
</gene>
<keyword evidence="7" id="KW-1185">Reference proteome</keyword>
<evidence type="ECO:0000256" key="2">
    <source>
        <dbReference type="ARBA" id="ARBA00022692"/>
    </source>
</evidence>
<organism evidence="6 7">
    <name type="scientific">Geobacter benzoatilyticus</name>
    <dbReference type="NCBI Taxonomy" id="2815309"/>
    <lineage>
        <taxon>Bacteria</taxon>
        <taxon>Pseudomonadati</taxon>
        <taxon>Thermodesulfobacteriota</taxon>
        <taxon>Desulfuromonadia</taxon>
        <taxon>Geobacterales</taxon>
        <taxon>Geobacteraceae</taxon>
        <taxon>Geobacter</taxon>
    </lineage>
</organism>
<comment type="subcellular location">
    <subcellularLocation>
        <location evidence="1">Membrane</location>
        <topology evidence="1">Single-pass membrane protein</topology>
    </subcellularLocation>
</comment>
<evidence type="ECO:0000256" key="3">
    <source>
        <dbReference type="ARBA" id="ARBA00022989"/>
    </source>
</evidence>
<dbReference type="EMBL" id="CP071382">
    <property type="protein sequence ID" value="QSV46067.1"/>
    <property type="molecule type" value="Genomic_DNA"/>
</dbReference>
<evidence type="ECO:0000256" key="4">
    <source>
        <dbReference type="ARBA" id="ARBA00023136"/>
    </source>
</evidence>
<dbReference type="PANTHER" id="PTHR36985">
    <property type="entry name" value="TRANSLOCATION AND ASSEMBLY MODULE SUBUNIT TAMB"/>
    <property type="match status" value="1"/>
</dbReference>